<organism evidence="1 2">
    <name type="scientific">Persea americana</name>
    <name type="common">Avocado</name>
    <dbReference type="NCBI Taxonomy" id="3435"/>
    <lineage>
        <taxon>Eukaryota</taxon>
        <taxon>Viridiplantae</taxon>
        <taxon>Streptophyta</taxon>
        <taxon>Embryophyta</taxon>
        <taxon>Tracheophyta</taxon>
        <taxon>Spermatophyta</taxon>
        <taxon>Magnoliopsida</taxon>
        <taxon>Magnoliidae</taxon>
        <taxon>Laurales</taxon>
        <taxon>Lauraceae</taxon>
        <taxon>Persea</taxon>
    </lineage>
</organism>
<protein>
    <submittedName>
        <fullName evidence="1">Uncharacterized protein</fullName>
    </submittedName>
</protein>
<name>A0ACC2LDZ0_PERAE</name>
<dbReference type="EMBL" id="CM056815">
    <property type="protein sequence ID" value="KAJ8631475.1"/>
    <property type="molecule type" value="Genomic_DNA"/>
</dbReference>
<keyword evidence="2" id="KW-1185">Reference proteome</keyword>
<evidence type="ECO:0000313" key="2">
    <source>
        <dbReference type="Proteomes" id="UP001234297"/>
    </source>
</evidence>
<accession>A0ACC2LDZ0</accession>
<gene>
    <name evidence="1" type="ORF">MRB53_024798</name>
</gene>
<proteinExistence type="predicted"/>
<reference evidence="1 2" key="1">
    <citation type="journal article" date="2022" name="Hortic Res">
        <title>A haplotype resolved chromosomal level avocado genome allows analysis of novel avocado genes.</title>
        <authorList>
            <person name="Nath O."/>
            <person name="Fletcher S.J."/>
            <person name="Hayward A."/>
            <person name="Shaw L.M."/>
            <person name="Masouleh A.K."/>
            <person name="Furtado A."/>
            <person name="Henry R.J."/>
            <person name="Mitter N."/>
        </authorList>
    </citation>
    <scope>NUCLEOTIDE SEQUENCE [LARGE SCALE GENOMIC DNA]</scope>
    <source>
        <strain evidence="2">cv. Hass</strain>
    </source>
</reference>
<sequence length="95" mass="10599">MGGGGKRKREFKCIGGFEKGGFLDLRGISLRILFSLDWEFAGAGNLLERKERQKGMKKGKKRRGETGGLCLKKLGNSVVCQTTEIPISEWRLIII</sequence>
<dbReference type="Proteomes" id="UP001234297">
    <property type="component" value="Chromosome 7"/>
</dbReference>
<comment type="caution">
    <text evidence="1">The sequence shown here is derived from an EMBL/GenBank/DDBJ whole genome shotgun (WGS) entry which is preliminary data.</text>
</comment>
<evidence type="ECO:0000313" key="1">
    <source>
        <dbReference type="EMBL" id="KAJ8631475.1"/>
    </source>
</evidence>